<dbReference type="EMBL" id="RPFW01000002">
    <property type="protein sequence ID" value="TVZ05348.1"/>
    <property type="molecule type" value="Genomic_DNA"/>
</dbReference>
<comment type="caution">
    <text evidence="3">The sequence shown here is derived from an EMBL/GenBank/DDBJ whole genome shotgun (WGS) entry which is preliminary data.</text>
</comment>
<accession>A0A6P2C2D3</accession>
<evidence type="ECO:0000256" key="1">
    <source>
        <dbReference type="ARBA" id="ARBA00008791"/>
    </source>
</evidence>
<proteinExistence type="inferred from homology"/>
<dbReference type="InterPro" id="IPR014729">
    <property type="entry name" value="Rossmann-like_a/b/a_fold"/>
</dbReference>
<name>A0A6P2C2D3_9ACTN</name>
<organism evidence="3 4">
    <name type="scientific">Trebonia kvetii</name>
    <dbReference type="NCBI Taxonomy" id="2480626"/>
    <lineage>
        <taxon>Bacteria</taxon>
        <taxon>Bacillati</taxon>
        <taxon>Actinomycetota</taxon>
        <taxon>Actinomycetes</taxon>
        <taxon>Streptosporangiales</taxon>
        <taxon>Treboniaceae</taxon>
        <taxon>Trebonia</taxon>
    </lineage>
</organism>
<feature type="domain" description="UspA" evidence="2">
    <location>
        <begin position="7"/>
        <end position="144"/>
    </location>
</feature>
<dbReference type="PRINTS" id="PR01438">
    <property type="entry name" value="UNVRSLSTRESS"/>
</dbReference>
<dbReference type="OrthoDB" id="6174426at2"/>
<dbReference type="InterPro" id="IPR006015">
    <property type="entry name" value="Universal_stress_UspA"/>
</dbReference>
<dbReference type="PANTHER" id="PTHR46553">
    <property type="entry name" value="ADENINE NUCLEOTIDE ALPHA HYDROLASES-LIKE SUPERFAMILY PROTEIN"/>
    <property type="match status" value="1"/>
</dbReference>
<protein>
    <submittedName>
        <fullName evidence="3">Universal stress protein</fullName>
    </submittedName>
</protein>
<gene>
    <name evidence="3" type="ORF">EAS64_12305</name>
</gene>
<comment type="similarity">
    <text evidence="1">Belongs to the universal stress protein A family.</text>
</comment>
<evidence type="ECO:0000313" key="3">
    <source>
        <dbReference type="EMBL" id="TVZ05348.1"/>
    </source>
</evidence>
<dbReference type="SUPFAM" id="SSF52402">
    <property type="entry name" value="Adenine nucleotide alpha hydrolases-like"/>
    <property type="match status" value="1"/>
</dbReference>
<reference evidence="3 4" key="1">
    <citation type="submission" date="2018-11" db="EMBL/GenBank/DDBJ databases">
        <title>Trebonia kvetii gen.nov., sp.nov., a novel acidophilic actinobacterium, and proposal of the new actinobacterial family Treboniaceae fam. nov.</title>
        <authorList>
            <person name="Rapoport D."/>
            <person name="Sagova-Mareckova M."/>
            <person name="Sedlacek I."/>
            <person name="Provaznik J."/>
            <person name="Kralova S."/>
            <person name="Pavlinic D."/>
            <person name="Benes V."/>
            <person name="Kopecky J."/>
        </authorList>
    </citation>
    <scope>NUCLEOTIDE SEQUENCE [LARGE SCALE GENOMIC DNA]</scope>
    <source>
        <strain evidence="3 4">15Tr583</strain>
    </source>
</reference>
<dbReference type="Proteomes" id="UP000460272">
    <property type="component" value="Unassembled WGS sequence"/>
</dbReference>
<dbReference type="PANTHER" id="PTHR46553:SF3">
    <property type="entry name" value="ADENINE NUCLEOTIDE ALPHA HYDROLASES-LIKE SUPERFAMILY PROTEIN"/>
    <property type="match status" value="1"/>
</dbReference>
<dbReference type="AlphaFoldDB" id="A0A6P2C2D3"/>
<sequence>MGDMSGIVVGIDGSGHSERALEWAVREAGLRQVPLTVIAVHQPVISHWGSAVSYPEDHAMTVRIRDAAREQTDKVIDRLGEGTPPQVNINAVSGSPAEELLVAGKRADLIVLGSRGAGGFARLVMGSVSYQVTHHAHCPVVVIPADDR</sequence>
<dbReference type="Gene3D" id="3.40.50.620">
    <property type="entry name" value="HUPs"/>
    <property type="match status" value="1"/>
</dbReference>
<dbReference type="InterPro" id="IPR006016">
    <property type="entry name" value="UspA"/>
</dbReference>
<evidence type="ECO:0000259" key="2">
    <source>
        <dbReference type="Pfam" id="PF00582"/>
    </source>
</evidence>
<keyword evidence="4" id="KW-1185">Reference proteome</keyword>
<dbReference type="Pfam" id="PF00582">
    <property type="entry name" value="Usp"/>
    <property type="match status" value="1"/>
</dbReference>
<evidence type="ECO:0000313" key="4">
    <source>
        <dbReference type="Proteomes" id="UP000460272"/>
    </source>
</evidence>